<feature type="region of interest" description="Disordered" evidence="1">
    <location>
        <begin position="34"/>
        <end position="83"/>
    </location>
</feature>
<proteinExistence type="predicted"/>
<dbReference type="SUPFAM" id="SSF56300">
    <property type="entry name" value="Metallo-dependent phosphatases"/>
    <property type="match status" value="1"/>
</dbReference>
<evidence type="ECO:0000256" key="2">
    <source>
        <dbReference type="SAM" id="SignalP"/>
    </source>
</evidence>
<feature type="region of interest" description="Disordered" evidence="1">
    <location>
        <begin position="549"/>
        <end position="570"/>
    </location>
</feature>
<reference evidence="4" key="1">
    <citation type="journal article" date="2019" name="Int. J. Syst. Evol. Microbiol.">
        <title>The Global Catalogue of Microorganisms (GCM) 10K type strain sequencing project: providing services to taxonomists for standard genome sequencing and annotation.</title>
        <authorList>
            <consortium name="The Broad Institute Genomics Platform"/>
            <consortium name="The Broad Institute Genome Sequencing Center for Infectious Disease"/>
            <person name="Wu L."/>
            <person name="Ma J."/>
        </authorList>
    </citation>
    <scope>NUCLEOTIDE SEQUENCE [LARGE SCALE GENOMIC DNA]</scope>
    <source>
        <strain evidence="4">CGMCC 4.7455</strain>
    </source>
</reference>
<dbReference type="InterPro" id="IPR029052">
    <property type="entry name" value="Metallo-depent_PP-like"/>
</dbReference>
<gene>
    <name evidence="3" type="ORF">ACFSJS_00175</name>
</gene>
<name>A0ABW4PEX4_9ACTN</name>
<dbReference type="Gene3D" id="3.60.21.10">
    <property type="match status" value="1"/>
</dbReference>
<evidence type="ECO:0000313" key="3">
    <source>
        <dbReference type="EMBL" id="MFD1828081.1"/>
    </source>
</evidence>
<dbReference type="PANTHER" id="PTHR43143:SF1">
    <property type="entry name" value="SERINE_THREONINE-PROTEIN PHOSPHATASE CPPED1"/>
    <property type="match status" value="1"/>
</dbReference>
<feature type="compositionally biased region" description="Low complexity" evidence="1">
    <location>
        <begin position="62"/>
        <end position="75"/>
    </location>
</feature>
<sequence>MSRRSQPAHRSAAHRVLDRRTLLAAAGAAGAATAAGAALGGGGAPAGAAAPAAPVPPPPAPSARSTAAAAPSPAGTTLESVAAPRGTAGYRRLGAGRGWERVVREDLAAAGRARVRRRTPLACFVQLTDTHITDVQHPLRFEFQRNGRPGAWRPQEALTVHGLVSLVERINSLSGGPATGAPLDFAVTTGDNTDNNCRAETEWFLTAMSGGRITPDTGDPARYEGVQDSGLPLYWHPEDPVRDLDKQHGFPRVDGLLDAARRRIVSPGLRLPWYSTVGNHDDLHGGHFASGGWLAETAVGDRKLYELSAAEGLALHRTVRAGGDVRGEGLRELLRTHARRMRTVTPDPSRAPLTTRQYAELHLDPAYTGPGPVGHGHTRESLEEGRLYYSFRAADGVTGISLDTTAPGGDYRGHVSAAQLRWLDRELTRHGDGPVVVFSHHCGDSITTGGAELLALLERHGNVVAWINGHSHRNRITPHRGFWEVTTASHVDHPQLARVIELTDNGDGTLSLFTTCVESAAPYAADPGDLSPAGLASLYRELAFNAPGRGTGLAGEPGDRNTELLLPRRR</sequence>
<dbReference type="PROSITE" id="PS51318">
    <property type="entry name" value="TAT"/>
    <property type="match status" value="1"/>
</dbReference>
<keyword evidence="2" id="KW-0732">Signal</keyword>
<keyword evidence="4" id="KW-1185">Reference proteome</keyword>
<dbReference type="PANTHER" id="PTHR43143">
    <property type="entry name" value="METALLOPHOSPHOESTERASE, CALCINEURIN SUPERFAMILY"/>
    <property type="match status" value="1"/>
</dbReference>
<dbReference type="NCBIfam" id="TIGR03767">
    <property type="entry name" value="P_acnes_RR"/>
    <property type="match status" value="1"/>
</dbReference>
<protein>
    <submittedName>
        <fullName evidence="3">TIGR03767 family metallophosphoesterase</fullName>
    </submittedName>
</protein>
<dbReference type="InterPro" id="IPR006311">
    <property type="entry name" value="TAT_signal"/>
</dbReference>
<feature type="chain" id="PRO_5045300467" evidence="2">
    <location>
        <begin position="38"/>
        <end position="570"/>
    </location>
</feature>
<accession>A0ABW4PEX4</accession>
<evidence type="ECO:0000256" key="1">
    <source>
        <dbReference type="SAM" id="MobiDB-lite"/>
    </source>
</evidence>
<dbReference type="Proteomes" id="UP001597365">
    <property type="component" value="Unassembled WGS sequence"/>
</dbReference>
<dbReference type="RefSeq" id="WP_380895287.1">
    <property type="nucleotide sequence ID" value="NZ_JBHUFU010000001.1"/>
</dbReference>
<dbReference type="InterPro" id="IPR051918">
    <property type="entry name" value="STPP_CPPED1"/>
</dbReference>
<evidence type="ECO:0000313" key="4">
    <source>
        <dbReference type="Proteomes" id="UP001597365"/>
    </source>
</evidence>
<organism evidence="3 4">
    <name type="scientific">Streptomyces desertarenae</name>
    <dbReference type="NCBI Taxonomy" id="2666184"/>
    <lineage>
        <taxon>Bacteria</taxon>
        <taxon>Bacillati</taxon>
        <taxon>Actinomycetota</taxon>
        <taxon>Actinomycetes</taxon>
        <taxon>Kitasatosporales</taxon>
        <taxon>Streptomycetaceae</taxon>
        <taxon>Streptomyces</taxon>
    </lineage>
</organism>
<feature type="signal peptide" evidence="2">
    <location>
        <begin position="1"/>
        <end position="37"/>
    </location>
</feature>
<dbReference type="InterPro" id="IPR022506">
    <property type="entry name" value="Metallophosphoesterase_PPA1498"/>
</dbReference>
<dbReference type="EMBL" id="JBHUFU010000001">
    <property type="protein sequence ID" value="MFD1828081.1"/>
    <property type="molecule type" value="Genomic_DNA"/>
</dbReference>
<comment type="caution">
    <text evidence="3">The sequence shown here is derived from an EMBL/GenBank/DDBJ whole genome shotgun (WGS) entry which is preliminary data.</text>
</comment>